<dbReference type="STRING" id="604354.TSIB_1564"/>
<dbReference type="HOGENOM" id="CLU_009273_4_0_2"/>
<dbReference type="RefSeq" id="WP_004067201.1">
    <property type="nucleotide sequence ID" value="NC_012883.1"/>
</dbReference>
<dbReference type="Pfam" id="PF04055">
    <property type="entry name" value="Radical_SAM"/>
    <property type="match status" value="1"/>
</dbReference>
<dbReference type="eggNOG" id="arCOG00938">
    <property type="taxonomic scope" value="Archaea"/>
</dbReference>
<evidence type="ECO:0000256" key="1">
    <source>
        <dbReference type="ARBA" id="ARBA00001966"/>
    </source>
</evidence>
<dbReference type="CDD" id="cd01335">
    <property type="entry name" value="Radical_SAM"/>
    <property type="match status" value="1"/>
</dbReference>
<keyword evidence="9" id="KW-1185">Reference proteome</keyword>
<evidence type="ECO:0000256" key="2">
    <source>
        <dbReference type="ARBA" id="ARBA00022485"/>
    </source>
</evidence>
<evidence type="ECO:0000256" key="5">
    <source>
        <dbReference type="ARBA" id="ARBA00023004"/>
    </source>
</evidence>
<dbReference type="Proteomes" id="UP000009079">
    <property type="component" value="Chromosome"/>
</dbReference>
<dbReference type="GO" id="GO:0003824">
    <property type="term" value="F:catalytic activity"/>
    <property type="evidence" value="ECO:0007669"/>
    <property type="project" value="InterPro"/>
</dbReference>
<keyword evidence="2" id="KW-0004">4Fe-4S</keyword>
<dbReference type="SFLD" id="SFLDS00029">
    <property type="entry name" value="Radical_SAM"/>
    <property type="match status" value="1"/>
</dbReference>
<dbReference type="EMBL" id="CP001463">
    <property type="protein sequence ID" value="ACS90615.1"/>
    <property type="molecule type" value="Genomic_DNA"/>
</dbReference>
<dbReference type="PANTHER" id="PTHR11228:SF7">
    <property type="entry name" value="PQQA PEPTIDE CYCLASE"/>
    <property type="match status" value="1"/>
</dbReference>
<keyword evidence="3" id="KW-0949">S-adenosyl-L-methionine</keyword>
<evidence type="ECO:0000256" key="3">
    <source>
        <dbReference type="ARBA" id="ARBA00022691"/>
    </source>
</evidence>
<dbReference type="PIRSF" id="PIRSF037420">
    <property type="entry name" value="PQQ_syn_pqqE"/>
    <property type="match status" value="1"/>
</dbReference>
<dbReference type="SUPFAM" id="SSF102114">
    <property type="entry name" value="Radical SAM enzymes"/>
    <property type="match status" value="1"/>
</dbReference>
<dbReference type="CDD" id="cd21109">
    <property type="entry name" value="SPASM"/>
    <property type="match status" value="1"/>
</dbReference>
<dbReference type="NCBIfam" id="TIGR04085">
    <property type="entry name" value="rSAM_more_4Fe4S"/>
    <property type="match status" value="1"/>
</dbReference>
<dbReference type="SFLD" id="SFLDG01067">
    <property type="entry name" value="SPASM/twitch_domain_containing"/>
    <property type="match status" value="1"/>
</dbReference>
<evidence type="ECO:0000259" key="7">
    <source>
        <dbReference type="PROSITE" id="PS51918"/>
    </source>
</evidence>
<dbReference type="InterPro" id="IPR007197">
    <property type="entry name" value="rSAM"/>
</dbReference>
<dbReference type="AlphaFoldDB" id="C6A4S0"/>
<dbReference type="GeneID" id="8096573"/>
<dbReference type="KEGG" id="tsi:TSIB_1564"/>
<protein>
    <recommendedName>
        <fullName evidence="7">Radical SAM core domain-containing protein</fullName>
    </recommendedName>
</protein>
<keyword evidence="6" id="KW-0411">Iron-sulfur</keyword>
<feature type="domain" description="Radical SAM core" evidence="7">
    <location>
        <begin position="3"/>
        <end position="217"/>
    </location>
</feature>
<dbReference type="InterPro" id="IPR013785">
    <property type="entry name" value="Aldolase_TIM"/>
</dbReference>
<evidence type="ECO:0000256" key="6">
    <source>
        <dbReference type="ARBA" id="ARBA00023014"/>
    </source>
</evidence>
<dbReference type="InterPro" id="IPR017200">
    <property type="entry name" value="PqqE-like"/>
</dbReference>
<dbReference type="Pfam" id="PF13186">
    <property type="entry name" value="SPASM"/>
    <property type="match status" value="1"/>
</dbReference>
<comment type="cofactor">
    <cofactor evidence="1">
        <name>[4Fe-4S] cluster</name>
        <dbReference type="ChEBI" id="CHEBI:49883"/>
    </cofactor>
</comment>
<reference evidence="8 9" key="1">
    <citation type="journal article" date="2009" name="Appl. Environ. Microbiol.">
        <title>Metabolic versatility and indigenous origin of the archaeon Thermococcus sibiricus, isolated from a siberian oil reservoir, as revealed by genome analysis.</title>
        <authorList>
            <person name="Mardanov A.V."/>
            <person name="Ravin N.V."/>
            <person name="Svetlitchnyi V.A."/>
            <person name="Beletsky A.V."/>
            <person name="Miroshnichenko M.L."/>
            <person name="Bonch-Osmolovskaya E.A."/>
            <person name="Skryabin K.G."/>
        </authorList>
    </citation>
    <scope>NUCLEOTIDE SEQUENCE [LARGE SCALE GENOMIC DNA]</scope>
    <source>
        <strain evidence="9">DSM 12597 / MM 739</strain>
    </source>
</reference>
<dbReference type="GO" id="GO:0051539">
    <property type="term" value="F:4 iron, 4 sulfur cluster binding"/>
    <property type="evidence" value="ECO:0007669"/>
    <property type="project" value="UniProtKB-KW"/>
</dbReference>
<keyword evidence="5" id="KW-0408">Iron</keyword>
<accession>C6A4S0</accession>
<proteinExistence type="predicted"/>
<gene>
    <name evidence="8" type="ordered locus">TSIB_1564</name>
</gene>
<dbReference type="OrthoDB" id="30736at2157"/>
<dbReference type="PANTHER" id="PTHR11228">
    <property type="entry name" value="RADICAL SAM DOMAIN PROTEIN"/>
    <property type="match status" value="1"/>
</dbReference>
<evidence type="ECO:0000256" key="4">
    <source>
        <dbReference type="ARBA" id="ARBA00022723"/>
    </source>
</evidence>
<evidence type="ECO:0000313" key="9">
    <source>
        <dbReference type="Proteomes" id="UP000009079"/>
    </source>
</evidence>
<dbReference type="InterPro" id="IPR023885">
    <property type="entry name" value="4Fe4S-binding_SPASM_dom"/>
</dbReference>
<organism evidence="8 9">
    <name type="scientific">Thermococcus sibiricus (strain DSM 12597 / MM 739)</name>
    <dbReference type="NCBI Taxonomy" id="604354"/>
    <lineage>
        <taxon>Archaea</taxon>
        <taxon>Methanobacteriati</taxon>
        <taxon>Methanobacteriota</taxon>
        <taxon>Thermococci</taxon>
        <taxon>Thermococcales</taxon>
        <taxon>Thermococcaceae</taxon>
        <taxon>Thermococcus</taxon>
    </lineage>
</organism>
<dbReference type="InterPro" id="IPR050377">
    <property type="entry name" value="Radical_SAM_PqqE_MftC-like"/>
</dbReference>
<dbReference type="SFLD" id="SFLDG01386">
    <property type="entry name" value="main_SPASM_domain-containing"/>
    <property type="match status" value="1"/>
</dbReference>
<dbReference type="InterPro" id="IPR058240">
    <property type="entry name" value="rSAM_sf"/>
</dbReference>
<dbReference type="GO" id="GO:0046872">
    <property type="term" value="F:metal ion binding"/>
    <property type="evidence" value="ECO:0007669"/>
    <property type="project" value="UniProtKB-KW"/>
</dbReference>
<keyword evidence="4" id="KW-0479">Metal-binding</keyword>
<sequence>MNAPPLEILHVYLTRSCNLQCEHCWINASRTYPMVELEDKYFLNAFNEALDLGLDTLFISGGEPLLRSDLAITLIKVANNSKVKTVLETNGTLITPPLLKELAKYEIDISLSLDFPSEVEFNAFRHGKRVYRRVLDVIPKLRDLGIPPVVVVSVFNRNLHSIFEITDLIMSLGAKAVKFNPILPIGRARHNNISLSVSQYQTLIEYLIQLYDKYPGKIWSMVPHYLLAKYGRRYLNISRMACNYTKMLGILPDGGVSLCGIGIEYPETVIGNIKEESLRDIWYSGRGFLGELRRVKPDEFQGICSGCILRSYCANICPAFAYEEYKSFTASFPVCQKLFEEGVFPHEFIDPSVLR</sequence>
<name>C6A4S0_THESM</name>
<evidence type="ECO:0000313" key="8">
    <source>
        <dbReference type="EMBL" id="ACS90615.1"/>
    </source>
</evidence>
<dbReference type="Gene3D" id="3.20.20.70">
    <property type="entry name" value="Aldolase class I"/>
    <property type="match status" value="1"/>
</dbReference>
<dbReference type="PROSITE" id="PS51918">
    <property type="entry name" value="RADICAL_SAM"/>
    <property type="match status" value="1"/>
</dbReference>